<comment type="caution">
    <text evidence="2">The sequence shown here is derived from an EMBL/GenBank/DDBJ whole genome shotgun (WGS) entry which is preliminary data.</text>
</comment>
<feature type="domain" description="NadR/Ttd14 AAA" evidence="1">
    <location>
        <begin position="3"/>
        <end position="95"/>
    </location>
</feature>
<dbReference type="Proteomes" id="UP001183176">
    <property type="component" value="Unassembled WGS sequence"/>
</dbReference>
<organism evidence="2 3">
    <name type="scientific">Jatrophihabitans lederbergiae</name>
    <dbReference type="NCBI Taxonomy" id="3075547"/>
    <lineage>
        <taxon>Bacteria</taxon>
        <taxon>Bacillati</taxon>
        <taxon>Actinomycetota</taxon>
        <taxon>Actinomycetes</taxon>
        <taxon>Jatrophihabitantales</taxon>
        <taxon>Jatrophihabitantaceae</taxon>
        <taxon>Jatrophihabitans</taxon>
    </lineage>
</organism>
<evidence type="ECO:0000313" key="2">
    <source>
        <dbReference type="EMBL" id="MDT0262062.1"/>
    </source>
</evidence>
<reference evidence="3" key="1">
    <citation type="submission" date="2023-07" db="EMBL/GenBank/DDBJ databases">
        <title>30 novel species of actinomycetes from the DSMZ collection.</title>
        <authorList>
            <person name="Nouioui I."/>
        </authorList>
    </citation>
    <scope>NUCLEOTIDE SEQUENCE [LARGE SCALE GENOMIC DNA]</scope>
    <source>
        <strain evidence="3">DSM 44399</strain>
    </source>
</reference>
<dbReference type="EMBL" id="JAVREH010000013">
    <property type="protein sequence ID" value="MDT0262062.1"/>
    <property type="molecule type" value="Genomic_DNA"/>
</dbReference>
<name>A0ABU2JAP4_9ACTN</name>
<keyword evidence="2" id="KW-0547">Nucleotide-binding</keyword>
<dbReference type="Gene3D" id="3.40.50.300">
    <property type="entry name" value="P-loop containing nucleotide triphosphate hydrolases"/>
    <property type="match status" value="1"/>
</dbReference>
<dbReference type="Pfam" id="PF13521">
    <property type="entry name" value="AAA_28"/>
    <property type="match status" value="1"/>
</dbReference>
<accession>A0ABU2JAP4</accession>
<gene>
    <name evidence="2" type="ORF">RM423_11705</name>
</gene>
<evidence type="ECO:0000313" key="3">
    <source>
        <dbReference type="Proteomes" id="UP001183176"/>
    </source>
</evidence>
<dbReference type="InterPro" id="IPR038727">
    <property type="entry name" value="NadR/Ttd14_AAA_dom"/>
</dbReference>
<dbReference type="InterPro" id="IPR027417">
    <property type="entry name" value="P-loop_NTPase"/>
</dbReference>
<sequence>MRRYVLTGAPGCGKTTVAAALGQRGYVVVAEAATDVIAKQQARGVDEPREREDFLDQVVELQRQRQLEAGDNGTVRIFDRSPLCSLALARYLQRPVR</sequence>
<proteinExistence type="predicted"/>
<protein>
    <submittedName>
        <fullName evidence="2">ATP-binding protein</fullName>
    </submittedName>
</protein>
<keyword evidence="3" id="KW-1185">Reference proteome</keyword>
<dbReference type="SUPFAM" id="SSF52540">
    <property type="entry name" value="P-loop containing nucleoside triphosphate hydrolases"/>
    <property type="match status" value="1"/>
</dbReference>
<dbReference type="RefSeq" id="WP_311423214.1">
    <property type="nucleotide sequence ID" value="NZ_JAVREH010000013.1"/>
</dbReference>
<evidence type="ECO:0000259" key="1">
    <source>
        <dbReference type="Pfam" id="PF13521"/>
    </source>
</evidence>
<dbReference type="GO" id="GO:0005524">
    <property type="term" value="F:ATP binding"/>
    <property type="evidence" value="ECO:0007669"/>
    <property type="project" value="UniProtKB-KW"/>
</dbReference>
<keyword evidence="2" id="KW-0067">ATP-binding</keyword>